<proteinExistence type="predicted"/>
<accession>A0ABN7WMU3</accession>
<sequence>MAPRTKKQKQIDNLLKEKGCYLNQKNRKFTKPQNTTNIESQEKWTEDELVEFEEVETRLMNEILRWHKDATRSLRPTGELLPYRQDKHTKLESLIDDKDFSESCKEWLRQQKLEARTSSNLKAYIEDILFPKLIDYIKKDTILERTYVVAYINEWVKRMFLYKQNMKDFVDKETFVIRSVQIDGYWKAEHMLDQLVNKDALIAKRMNLSSGEKQPIMRNGWFIDKNGKKCVQLMVFPNDYPKKGLIGKQKGLKQVLEERKLWSIKKILLVCEKCSGKCTDNDSERSDCCTQRIILLQPDFLEQQFLLEEAAINIEHIFDYNYKDLRYIDAYNKGLESVAAEWTVN</sequence>
<feature type="non-terminal residue" evidence="1">
    <location>
        <position position="345"/>
    </location>
</feature>
<keyword evidence="2" id="KW-1185">Reference proteome</keyword>
<dbReference type="Proteomes" id="UP000789901">
    <property type="component" value="Unassembled WGS sequence"/>
</dbReference>
<evidence type="ECO:0000313" key="2">
    <source>
        <dbReference type="Proteomes" id="UP000789901"/>
    </source>
</evidence>
<organism evidence="1 2">
    <name type="scientific">Gigaspora margarita</name>
    <dbReference type="NCBI Taxonomy" id="4874"/>
    <lineage>
        <taxon>Eukaryota</taxon>
        <taxon>Fungi</taxon>
        <taxon>Fungi incertae sedis</taxon>
        <taxon>Mucoromycota</taxon>
        <taxon>Glomeromycotina</taxon>
        <taxon>Glomeromycetes</taxon>
        <taxon>Diversisporales</taxon>
        <taxon>Gigasporaceae</taxon>
        <taxon>Gigaspora</taxon>
    </lineage>
</organism>
<comment type="caution">
    <text evidence="1">The sequence shown here is derived from an EMBL/GenBank/DDBJ whole genome shotgun (WGS) entry which is preliminary data.</text>
</comment>
<name>A0ABN7WMU3_GIGMA</name>
<protein>
    <submittedName>
        <fullName evidence="1">22681_t:CDS:1</fullName>
    </submittedName>
</protein>
<evidence type="ECO:0000313" key="1">
    <source>
        <dbReference type="EMBL" id="CAG8834586.1"/>
    </source>
</evidence>
<reference evidence="1 2" key="1">
    <citation type="submission" date="2021-06" db="EMBL/GenBank/DDBJ databases">
        <authorList>
            <person name="Kallberg Y."/>
            <person name="Tangrot J."/>
            <person name="Rosling A."/>
        </authorList>
    </citation>
    <scope>NUCLEOTIDE SEQUENCE [LARGE SCALE GENOMIC DNA]</scope>
    <source>
        <strain evidence="1 2">120-4 pot B 10/14</strain>
    </source>
</reference>
<gene>
    <name evidence="1" type="ORF">GMARGA_LOCUS32135</name>
</gene>
<dbReference type="EMBL" id="CAJVQB010049688">
    <property type="protein sequence ID" value="CAG8834586.1"/>
    <property type="molecule type" value="Genomic_DNA"/>
</dbReference>